<reference evidence="1 2" key="1">
    <citation type="submission" date="2022-09" db="EMBL/GenBank/DDBJ databases">
        <title>Whole genome sequencing analysis of tet(X)-positive Empedobacter falsenii YWS9-3.</title>
        <authorList>
            <person name="Chen C."/>
            <person name="Lv Y.-L."/>
        </authorList>
    </citation>
    <scope>NUCLEOTIDE SEQUENCE [LARGE SCALE GENOMIC DNA]</scope>
    <source>
        <strain evidence="1 2">YWS9-3_T</strain>
    </source>
</reference>
<dbReference type="RefSeq" id="WP_284583186.1">
    <property type="nucleotide sequence ID" value="NZ_CP106831.1"/>
</dbReference>
<sequence length="209" mass="24901">MTKPTLKLPITLRFPEESEVPMNSSVLERLRESKNANIVPGYVFKLKDDNPENIDLAFEFYAEINVDNPKLWHLITALSKTLPEYCALIFGHSDFEINYGDYYNKLEILDFLKKYEIELTQDTFLNWGLIYHDENNLTEIFVDESKFLKYWGNDEKQFRKIMNDFDLNEIQNLEFIDEYPKVRENINLHFENISETGELIQTFKSKFIE</sequence>
<keyword evidence="2" id="KW-1185">Reference proteome</keyword>
<gene>
    <name evidence="1" type="ORF">OBA43_10575</name>
</gene>
<organism evidence="1 2">
    <name type="scientific">Empedobacter falsenii</name>
    <dbReference type="NCBI Taxonomy" id="343874"/>
    <lineage>
        <taxon>Bacteria</taxon>
        <taxon>Pseudomonadati</taxon>
        <taxon>Bacteroidota</taxon>
        <taxon>Flavobacteriia</taxon>
        <taxon>Flavobacteriales</taxon>
        <taxon>Weeksellaceae</taxon>
        <taxon>Empedobacter</taxon>
    </lineage>
</organism>
<dbReference type="Proteomes" id="UP001223501">
    <property type="component" value="Chromosome"/>
</dbReference>
<protein>
    <submittedName>
        <fullName evidence="1">Uncharacterized protein</fullName>
    </submittedName>
</protein>
<evidence type="ECO:0000313" key="1">
    <source>
        <dbReference type="EMBL" id="WIH96702.1"/>
    </source>
</evidence>
<evidence type="ECO:0000313" key="2">
    <source>
        <dbReference type="Proteomes" id="UP001223501"/>
    </source>
</evidence>
<accession>A0ABY8V6C6</accession>
<dbReference type="EMBL" id="CP106831">
    <property type="protein sequence ID" value="WIH96702.1"/>
    <property type="molecule type" value="Genomic_DNA"/>
</dbReference>
<name>A0ABY8V6C6_9FLAO</name>
<proteinExistence type="predicted"/>